<keyword evidence="2" id="KW-1185">Reference proteome</keyword>
<protein>
    <submittedName>
        <fullName evidence="1">Uncharacterized protein</fullName>
    </submittedName>
</protein>
<evidence type="ECO:0000313" key="1">
    <source>
        <dbReference type="EMBL" id="KAK9150994.1"/>
    </source>
</evidence>
<comment type="caution">
    <text evidence="1">The sequence shown here is derived from an EMBL/GenBank/DDBJ whole genome shotgun (WGS) entry which is preliminary data.</text>
</comment>
<accession>A0AAP0KG45</accession>
<gene>
    <name evidence="1" type="ORF">Syun_009303</name>
</gene>
<name>A0AAP0KG45_9MAGN</name>
<reference evidence="1 2" key="1">
    <citation type="submission" date="2024-01" db="EMBL/GenBank/DDBJ databases">
        <title>Genome assemblies of Stephania.</title>
        <authorList>
            <person name="Yang L."/>
        </authorList>
    </citation>
    <scope>NUCLEOTIDE SEQUENCE [LARGE SCALE GENOMIC DNA]</scope>
    <source>
        <strain evidence="1">YNDBR</strain>
        <tissue evidence="1">Leaf</tissue>
    </source>
</reference>
<dbReference type="Proteomes" id="UP001420932">
    <property type="component" value="Unassembled WGS sequence"/>
</dbReference>
<dbReference type="EMBL" id="JBBNAF010000004">
    <property type="protein sequence ID" value="KAK9150994.1"/>
    <property type="molecule type" value="Genomic_DNA"/>
</dbReference>
<dbReference type="AlphaFoldDB" id="A0AAP0KG45"/>
<proteinExistence type="predicted"/>
<evidence type="ECO:0000313" key="2">
    <source>
        <dbReference type="Proteomes" id="UP001420932"/>
    </source>
</evidence>
<organism evidence="1 2">
    <name type="scientific">Stephania yunnanensis</name>
    <dbReference type="NCBI Taxonomy" id="152371"/>
    <lineage>
        <taxon>Eukaryota</taxon>
        <taxon>Viridiplantae</taxon>
        <taxon>Streptophyta</taxon>
        <taxon>Embryophyta</taxon>
        <taxon>Tracheophyta</taxon>
        <taxon>Spermatophyta</taxon>
        <taxon>Magnoliopsida</taxon>
        <taxon>Ranunculales</taxon>
        <taxon>Menispermaceae</taxon>
        <taxon>Menispermoideae</taxon>
        <taxon>Cissampelideae</taxon>
        <taxon>Stephania</taxon>
    </lineage>
</organism>
<sequence>MNGVLLMAQSTDTVEVGVRYLDTHLLHRSRSTHTGPNDLQIICNACQLFLKYQFNSNGLLPQ</sequence>